<dbReference type="Pfam" id="PF12802">
    <property type="entry name" value="MarR_2"/>
    <property type="match status" value="1"/>
</dbReference>
<gene>
    <name evidence="3" type="ORF">C7378_0727</name>
</gene>
<dbReference type="GO" id="GO:0003677">
    <property type="term" value="F:DNA binding"/>
    <property type="evidence" value="ECO:0007669"/>
    <property type="project" value="UniProtKB-KW"/>
</dbReference>
<feature type="region of interest" description="Disordered" evidence="1">
    <location>
        <begin position="126"/>
        <end position="146"/>
    </location>
</feature>
<dbReference type="AlphaFoldDB" id="A0A4R1LB81"/>
<dbReference type="PANTHER" id="PTHR33164:SF89">
    <property type="entry name" value="MARR FAMILY REGULATORY PROTEIN"/>
    <property type="match status" value="1"/>
</dbReference>
<evidence type="ECO:0000313" key="3">
    <source>
        <dbReference type="EMBL" id="TCK75736.1"/>
    </source>
</evidence>
<feature type="domain" description="HTH marR-type" evidence="2">
    <location>
        <begin position="1"/>
        <end position="145"/>
    </location>
</feature>
<dbReference type="PROSITE" id="PS50995">
    <property type="entry name" value="HTH_MARR_2"/>
    <property type="match status" value="1"/>
</dbReference>
<dbReference type="PANTHER" id="PTHR33164">
    <property type="entry name" value="TRANSCRIPTIONAL REGULATOR, MARR FAMILY"/>
    <property type="match status" value="1"/>
</dbReference>
<dbReference type="Gene3D" id="1.10.10.10">
    <property type="entry name" value="Winged helix-like DNA-binding domain superfamily/Winged helix DNA-binding domain"/>
    <property type="match status" value="1"/>
</dbReference>
<name>A0A4R1LB81_9BACT</name>
<dbReference type="GO" id="GO:0003700">
    <property type="term" value="F:DNA-binding transcription factor activity"/>
    <property type="evidence" value="ECO:0007669"/>
    <property type="project" value="InterPro"/>
</dbReference>
<keyword evidence="3" id="KW-0238">DNA-binding</keyword>
<dbReference type="InterPro" id="IPR000835">
    <property type="entry name" value="HTH_MarR-typ"/>
</dbReference>
<keyword evidence="4" id="KW-1185">Reference proteome</keyword>
<organism evidence="3 4">
    <name type="scientific">Acidipila rosea</name>
    <dbReference type="NCBI Taxonomy" id="768535"/>
    <lineage>
        <taxon>Bacteria</taxon>
        <taxon>Pseudomonadati</taxon>
        <taxon>Acidobacteriota</taxon>
        <taxon>Terriglobia</taxon>
        <taxon>Terriglobales</taxon>
        <taxon>Acidobacteriaceae</taxon>
        <taxon>Acidipila</taxon>
    </lineage>
</organism>
<dbReference type="SUPFAM" id="SSF46785">
    <property type="entry name" value="Winged helix' DNA-binding domain"/>
    <property type="match status" value="1"/>
</dbReference>
<dbReference type="InterPro" id="IPR036390">
    <property type="entry name" value="WH_DNA-bd_sf"/>
</dbReference>
<comment type="caution">
    <text evidence="3">The sequence shown here is derived from an EMBL/GenBank/DDBJ whole genome shotgun (WGS) entry which is preliminary data.</text>
</comment>
<dbReference type="InterPro" id="IPR039422">
    <property type="entry name" value="MarR/SlyA-like"/>
</dbReference>
<proteinExistence type="predicted"/>
<evidence type="ECO:0000256" key="1">
    <source>
        <dbReference type="SAM" id="MobiDB-lite"/>
    </source>
</evidence>
<evidence type="ECO:0000259" key="2">
    <source>
        <dbReference type="PROSITE" id="PS50995"/>
    </source>
</evidence>
<dbReference type="SMART" id="SM00347">
    <property type="entry name" value="HTH_MARR"/>
    <property type="match status" value="1"/>
</dbReference>
<dbReference type="InterPro" id="IPR036388">
    <property type="entry name" value="WH-like_DNA-bd_sf"/>
</dbReference>
<accession>A0A4R1LB81</accession>
<reference evidence="3 4" key="1">
    <citation type="submission" date="2019-03" db="EMBL/GenBank/DDBJ databases">
        <title>Genomic Encyclopedia of Type Strains, Phase IV (KMG-IV): sequencing the most valuable type-strain genomes for metagenomic binning, comparative biology and taxonomic classification.</title>
        <authorList>
            <person name="Goeker M."/>
        </authorList>
    </citation>
    <scope>NUCLEOTIDE SEQUENCE [LARGE SCALE GENOMIC DNA]</scope>
    <source>
        <strain evidence="3 4">DSM 103428</strain>
    </source>
</reference>
<evidence type="ECO:0000313" key="4">
    <source>
        <dbReference type="Proteomes" id="UP000295210"/>
    </source>
</evidence>
<dbReference type="GO" id="GO:0006950">
    <property type="term" value="P:response to stress"/>
    <property type="evidence" value="ECO:0007669"/>
    <property type="project" value="TreeGrafter"/>
</dbReference>
<dbReference type="EMBL" id="SMGK01000001">
    <property type="protein sequence ID" value="TCK75736.1"/>
    <property type="molecule type" value="Genomic_DNA"/>
</dbReference>
<dbReference type="Proteomes" id="UP000295210">
    <property type="component" value="Unassembled WGS sequence"/>
</dbReference>
<protein>
    <submittedName>
        <fullName evidence="3">DNA-binding MarR family transcriptional regulator</fullName>
    </submittedName>
</protein>
<sequence>MDEVLRDLASFRYTLRKFLRFSEKAARQCGVTPQQHQLMLGVAGHTGRGSATISELAEFLQERHNSVAGLVERAVQNGLVHREQSDLDRRFVDVSLTSRGAKILAKLAKLHEQEVGRVRAGFLEAAHPEKKQSAAAKRLAKRKQNA</sequence>